<evidence type="ECO:0000313" key="7">
    <source>
        <dbReference type="EMBL" id="CAB4044089.1"/>
    </source>
</evidence>
<dbReference type="Pfam" id="PF17681">
    <property type="entry name" value="GCP_N_terminal"/>
    <property type="match status" value="1"/>
</dbReference>
<evidence type="ECO:0000256" key="5">
    <source>
        <dbReference type="RuleBase" id="RU363050"/>
    </source>
</evidence>
<dbReference type="GO" id="GO:0000930">
    <property type="term" value="C:gamma-tubulin complex"/>
    <property type="evidence" value="ECO:0007669"/>
    <property type="project" value="TreeGrafter"/>
</dbReference>
<feature type="non-terminal residue" evidence="7">
    <location>
        <position position="117"/>
    </location>
</feature>
<comment type="caution">
    <text evidence="7">The sequence shown here is derived from an EMBL/GenBank/DDBJ whole genome shotgun (WGS) entry which is preliminary data.</text>
</comment>
<dbReference type="GO" id="GO:0051011">
    <property type="term" value="F:microtubule minus-end binding"/>
    <property type="evidence" value="ECO:0007669"/>
    <property type="project" value="TreeGrafter"/>
</dbReference>
<evidence type="ECO:0000313" key="8">
    <source>
        <dbReference type="Proteomes" id="UP001152795"/>
    </source>
</evidence>
<dbReference type="GO" id="GO:0007020">
    <property type="term" value="P:microtubule nucleation"/>
    <property type="evidence" value="ECO:0007669"/>
    <property type="project" value="InterPro"/>
</dbReference>
<dbReference type="InterPro" id="IPR007259">
    <property type="entry name" value="GCP"/>
</dbReference>
<evidence type="ECO:0000256" key="2">
    <source>
        <dbReference type="ARBA" id="ARBA00022490"/>
    </source>
</evidence>
<name>A0A6S7LUF1_PARCT</name>
<evidence type="ECO:0000256" key="4">
    <source>
        <dbReference type="ARBA" id="ARBA00023212"/>
    </source>
</evidence>
<dbReference type="Proteomes" id="UP001152795">
    <property type="component" value="Unassembled WGS sequence"/>
</dbReference>
<dbReference type="PANTHER" id="PTHR19302:SF27">
    <property type="entry name" value="GAMMA-TUBULIN COMPLEX COMPONENT 4"/>
    <property type="match status" value="1"/>
</dbReference>
<evidence type="ECO:0000256" key="6">
    <source>
        <dbReference type="SAM" id="MobiDB-lite"/>
    </source>
</evidence>
<sequence length="117" mass="13126">MLHVCHAVMYKQLSAWLLHGLLLDYYDEFFIMMKSATSAGAITSAEQSETEDGKNEEKQVQQEKKPASQKTAESHFSLNAEMLPSYISTSVAEKILFVGESVKMLESSMSKSADNRR</sequence>
<dbReference type="GO" id="GO:0000922">
    <property type="term" value="C:spindle pole"/>
    <property type="evidence" value="ECO:0007669"/>
    <property type="project" value="InterPro"/>
</dbReference>
<dbReference type="OrthoDB" id="78652at2759"/>
<organism evidence="7 8">
    <name type="scientific">Paramuricea clavata</name>
    <name type="common">Red gorgonian</name>
    <name type="synonym">Violescent sea-whip</name>
    <dbReference type="NCBI Taxonomy" id="317549"/>
    <lineage>
        <taxon>Eukaryota</taxon>
        <taxon>Metazoa</taxon>
        <taxon>Cnidaria</taxon>
        <taxon>Anthozoa</taxon>
        <taxon>Octocorallia</taxon>
        <taxon>Malacalcyonacea</taxon>
        <taxon>Plexauridae</taxon>
        <taxon>Paramuricea</taxon>
    </lineage>
</organism>
<keyword evidence="2 5" id="KW-0963">Cytoplasm</keyword>
<evidence type="ECO:0000256" key="1">
    <source>
        <dbReference type="ARBA" id="ARBA00004267"/>
    </source>
</evidence>
<protein>
    <recommendedName>
        <fullName evidence="5">Gamma-tubulin complex component</fullName>
    </recommendedName>
</protein>
<comment type="subcellular location">
    <subcellularLocation>
        <location evidence="1 5">Cytoplasm</location>
        <location evidence="1 5">Cytoskeleton</location>
        <location evidence="1 5">Microtubule organizing center</location>
    </subcellularLocation>
</comment>
<dbReference type="GO" id="GO:0031122">
    <property type="term" value="P:cytoplasmic microtubule organization"/>
    <property type="evidence" value="ECO:0007669"/>
    <property type="project" value="TreeGrafter"/>
</dbReference>
<dbReference type="GO" id="GO:0043015">
    <property type="term" value="F:gamma-tubulin binding"/>
    <property type="evidence" value="ECO:0007669"/>
    <property type="project" value="InterPro"/>
</dbReference>
<proteinExistence type="inferred from homology"/>
<feature type="compositionally biased region" description="Basic and acidic residues" evidence="6">
    <location>
        <begin position="51"/>
        <end position="66"/>
    </location>
</feature>
<reference evidence="7" key="1">
    <citation type="submission" date="2020-04" db="EMBL/GenBank/DDBJ databases">
        <authorList>
            <person name="Alioto T."/>
            <person name="Alioto T."/>
            <person name="Gomez Garrido J."/>
        </authorList>
    </citation>
    <scope>NUCLEOTIDE SEQUENCE</scope>
    <source>
        <strain evidence="7">A484AB</strain>
    </source>
</reference>
<accession>A0A6S7LUF1</accession>
<dbReference type="InterPro" id="IPR041470">
    <property type="entry name" value="GCP_N"/>
</dbReference>
<keyword evidence="4 5" id="KW-0206">Cytoskeleton</keyword>
<dbReference type="EMBL" id="CACRXK020033949">
    <property type="protein sequence ID" value="CAB4044089.1"/>
    <property type="molecule type" value="Genomic_DNA"/>
</dbReference>
<dbReference type="AlphaFoldDB" id="A0A6S7LUF1"/>
<dbReference type="GO" id="GO:0051225">
    <property type="term" value="P:spindle assembly"/>
    <property type="evidence" value="ECO:0007669"/>
    <property type="project" value="TreeGrafter"/>
</dbReference>
<dbReference type="GO" id="GO:0005874">
    <property type="term" value="C:microtubule"/>
    <property type="evidence" value="ECO:0007669"/>
    <property type="project" value="UniProtKB-KW"/>
</dbReference>
<dbReference type="GO" id="GO:0051321">
    <property type="term" value="P:meiotic cell cycle"/>
    <property type="evidence" value="ECO:0007669"/>
    <property type="project" value="TreeGrafter"/>
</dbReference>
<evidence type="ECO:0000256" key="3">
    <source>
        <dbReference type="ARBA" id="ARBA00022701"/>
    </source>
</evidence>
<feature type="region of interest" description="Disordered" evidence="6">
    <location>
        <begin position="41"/>
        <end position="73"/>
    </location>
</feature>
<keyword evidence="8" id="KW-1185">Reference proteome</keyword>
<comment type="similarity">
    <text evidence="5">Belongs to the TUBGCP family.</text>
</comment>
<keyword evidence="3 5" id="KW-0493">Microtubule</keyword>
<dbReference type="GO" id="GO:0000278">
    <property type="term" value="P:mitotic cell cycle"/>
    <property type="evidence" value="ECO:0007669"/>
    <property type="project" value="TreeGrafter"/>
</dbReference>
<dbReference type="PANTHER" id="PTHR19302">
    <property type="entry name" value="GAMMA TUBULIN COMPLEX PROTEIN"/>
    <property type="match status" value="1"/>
</dbReference>
<gene>
    <name evidence="7" type="ORF">PACLA_8A003663</name>
</gene>